<name>A0A0F9K195_9ZZZZ</name>
<sequence length="51" mass="5975">MLKRFLENLMDENCLENDFDQDISEEDNEEANKIINDNIPILDMLIMCGVL</sequence>
<protein>
    <submittedName>
        <fullName evidence="1">Uncharacterized protein</fullName>
    </submittedName>
</protein>
<dbReference type="EMBL" id="LAZR01016334">
    <property type="protein sequence ID" value="KKM04958.1"/>
    <property type="molecule type" value="Genomic_DNA"/>
</dbReference>
<accession>A0A0F9K195</accession>
<gene>
    <name evidence="1" type="ORF">LCGC14_1758980</name>
</gene>
<dbReference type="AlphaFoldDB" id="A0A0F9K195"/>
<organism evidence="1">
    <name type="scientific">marine sediment metagenome</name>
    <dbReference type="NCBI Taxonomy" id="412755"/>
    <lineage>
        <taxon>unclassified sequences</taxon>
        <taxon>metagenomes</taxon>
        <taxon>ecological metagenomes</taxon>
    </lineage>
</organism>
<proteinExistence type="predicted"/>
<evidence type="ECO:0000313" key="1">
    <source>
        <dbReference type="EMBL" id="KKM04958.1"/>
    </source>
</evidence>
<comment type="caution">
    <text evidence="1">The sequence shown here is derived from an EMBL/GenBank/DDBJ whole genome shotgun (WGS) entry which is preliminary data.</text>
</comment>
<reference evidence="1" key="1">
    <citation type="journal article" date="2015" name="Nature">
        <title>Complex archaea that bridge the gap between prokaryotes and eukaryotes.</title>
        <authorList>
            <person name="Spang A."/>
            <person name="Saw J.H."/>
            <person name="Jorgensen S.L."/>
            <person name="Zaremba-Niedzwiedzka K."/>
            <person name="Martijn J."/>
            <person name="Lind A.E."/>
            <person name="van Eijk R."/>
            <person name="Schleper C."/>
            <person name="Guy L."/>
            <person name="Ettema T.J."/>
        </authorList>
    </citation>
    <scope>NUCLEOTIDE SEQUENCE</scope>
</reference>